<sequence length="216" mass="24617">MSLLVVFLKDLITILILIVFVIATPINNGLIVKINPVYPKEEVKAKSFNATNKNPQELKSKVNNGIISQAIFPKAVNSETSCTNQVTKILFPSRAEFDDSELWVNKNFINIPIIEEKVNDYTIIVAKAPKKFRIGRGHKAMPVIVYIVFPNDDPEDLSIKMPLIYFVTEADRLFLDKNHKFDPVIMINSNRTTTGLKSNNVFKFVKFKNKLRNSFD</sequence>
<comment type="caution">
    <text evidence="2">The sequence shown here is derived from an EMBL/GenBank/DDBJ whole genome shotgun (WGS) entry which is preliminary data.</text>
</comment>
<evidence type="ECO:0000313" key="3">
    <source>
        <dbReference type="Proteomes" id="UP001153954"/>
    </source>
</evidence>
<accession>A0AAU9UW26</accession>
<evidence type="ECO:0000256" key="1">
    <source>
        <dbReference type="SAM" id="Phobius"/>
    </source>
</evidence>
<dbReference type="Proteomes" id="UP001153954">
    <property type="component" value="Unassembled WGS sequence"/>
</dbReference>
<organism evidence="2 3">
    <name type="scientific">Euphydryas editha</name>
    <name type="common">Edith's checkerspot</name>
    <dbReference type="NCBI Taxonomy" id="104508"/>
    <lineage>
        <taxon>Eukaryota</taxon>
        <taxon>Metazoa</taxon>
        <taxon>Ecdysozoa</taxon>
        <taxon>Arthropoda</taxon>
        <taxon>Hexapoda</taxon>
        <taxon>Insecta</taxon>
        <taxon>Pterygota</taxon>
        <taxon>Neoptera</taxon>
        <taxon>Endopterygota</taxon>
        <taxon>Lepidoptera</taxon>
        <taxon>Glossata</taxon>
        <taxon>Ditrysia</taxon>
        <taxon>Papilionoidea</taxon>
        <taxon>Nymphalidae</taxon>
        <taxon>Nymphalinae</taxon>
        <taxon>Euphydryas</taxon>
    </lineage>
</organism>
<gene>
    <name evidence="2" type="ORF">EEDITHA_LOCUS17754</name>
</gene>
<keyword evidence="3" id="KW-1185">Reference proteome</keyword>
<reference evidence="2" key="1">
    <citation type="submission" date="2022-03" db="EMBL/GenBank/DDBJ databases">
        <authorList>
            <person name="Tunstrom K."/>
        </authorList>
    </citation>
    <scope>NUCLEOTIDE SEQUENCE</scope>
</reference>
<keyword evidence="1" id="KW-0812">Transmembrane</keyword>
<name>A0AAU9UW26_EUPED</name>
<dbReference type="AlphaFoldDB" id="A0AAU9UW26"/>
<protein>
    <submittedName>
        <fullName evidence="2">Uncharacterized protein</fullName>
    </submittedName>
</protein>
<keyword evidence="1" id="KW-1133">Transmembrane helix</keyword>
<dbReference type="EMBL" id="CAKOGL010000026">
    <property type="protein sequence ID" value="CAH2103211.1"/>
    <property type="molecule type" value="Genomic_DNA"/>
</dbReference>
<evidence type="ECO:0000313" key="2">
    <source>
        <dbReference type="EMBL" id="CAH2103211.1"/>
    </source>
</evidence>
<keyword evidence="1" id="KW-0472">Membrane</keyword>
<proteinExistence type="predicted"/>
<feature type="transmembrane region" description="Helical" evidence="1">
    <location>
        <begin position="12"/>
        <end position="32"/>
    </location>
</feature>